<keyword evidence="8" id="KW-0411">Iron-sulfur</keyword>
<evidence type="ECO:0000256" key="1">
    <source>
        <dbReference type="ARBA" id="ARBA00001974"/>
    </source>
</evidence>
<dbReference type="PROSITE" id="PS51384">
    <property type="entry name" value="FAD_FR"/>
    <property type="match status" value="1"/>
</dbReference>
<keyword evidence="2" id="KW-0285">Flavoprotein</keyword>
<dbReference type="PANTHER" id="PTHR47354:SF6">
    <property type="entry name" value="NADH OXIDOREDUCTASE HCR"/>
    <property type="match status" value="1"/>
</dbReference>
<keyword evidence="4" id="KW-0479">Metal-binding</keyword>
<dbReference type="Gene3D" id="3.10.20.30">
    <property type="match status" value="1"/>
</dbReference>
<dbReference type="InterPro" id="IPR001433">
    <property type="entry name" value="OxRdtase_FAD/NAD-bd"/>
</dbReference>
<keyword evidence="6" id="KW-0560">Oxidoreductase</keyword>
<comment type="cofactor">
    <cofactor evidence="1">
        <name>FAD</name>
        <dbReference type="ChEBI" id="CHEBI:57692"/>
    </cofactor>
</comment>
<dbReference type="InterPro" id="IPR039261">
    <property type="entry name" value="FNR_nucleotide-bd"/>
</dbReference>
<evidence type="ECO:0000256" key="2">
    <source>
        <dbReference type="ARBA" id="ARBA00022630"/>
    </source>
</evidence>
<evidence type="ECO:0000313" key="11">
    <source>
        <dbReference type="Proteomes" id="UP001612915"/>
    </source>
</evidence>
<evidence type="ECO:0000256" key="4">
    <source>
        <dbReference type="ARBA" id="ARBA00022723"/>
    </source>
</evidence>
<dbReference type="InterPro" id="IPR012675">
    <property type="entry name" value="Beta-grasp_dom_sf"/>
</dbReference>
<evidence type="ECO:0000256" key="5">
    <source>
        <dbReference type="ARBA" id="ARBA00022827"/>
    </source>
</evidence>
<reference evidence="10 11" key="1">
    <citation type="submission" date="2024-10" db="EMBL/GenBank/DDBJ databases">
        <title>The Natural Products Discovery Center: Release of the First 8490 Sequenced Strains for Exploring Actinobacteria Biosynthetic Diversity.</title>
        <authorList>
            <person name="Kalkreuter E."/>
            <person name="Kautsar S.A."/>
            <person name="Yang D."/>
            <person name="Bader C.D."/>
            <person name="Teijaro C.N."/>
            <person name="Fluegel L."/>
            <person name="Davis C.M."/>
            <person name="Simpson J.R."/>
            <person name="Lauterbach L."/>
            <person name="Steele A.D."/>
            <person name="Gui C."/>
            <person name="Meng S."/>
            <person name="Li G."/>
            <person name="Viehrig K."/>
            <person name="Ye F."/>
            <person name="Su P."/>
            <person name="Kiefer A.F."/>
            <person name="Nichols A."/>
            <person name="Cepeda A.J."/>
            <person name="Yan W."/>
            <person name="Fan B."/>
            <person name="Jiang Y."/>
            <person name="Adhikari A."/>
            <person name="Zheng C.-J."/>
            <person name="Schuster L."/>
            <person name="Cowan T.M."/>
            <person name="Smanski M.J."/>
            <person name="Chevrette M.G."/>
            <person name="De Carvalho L.P.S."/>
            <person name="Shen B."/>
        </authorList>
    </citation>
    <scope>NUCLEOTIDE SEQUENCE [LARGE SCALE GENOMIC DNA]</scope>
    <source>
        <strain evidence="10 11">NPDC049639</strain>
    </source>
</reference>
<sequence length="378" mass="40962">MKASTTGGTRAWLTPAEVSRRAVAGLAQALTYPADPDRYLELGTSLNLLHEGRAVVTRVRPQTADTTTLSLKTNRAWRGHRAGQYVRVAVEIDGVLRSRCFSPVLSEHARGRRLELTVRHRPDGVVSPVLTHPGAVGTVVHLSRAEGEFVLPDPRPLRLTMISAGCGITPVMSMLRTLHDEGHVGEVAFLHYARDAEHVPYAGELARLAAAWPRLRLVIVHTGPGATSRLRGHFQLDHLLAAAPWWADAPTYLCGPRGLREAVERAYQAEDLGDLLHVERYRLEGEGLQVRDAVAGGTLTFTRSGVARPNDGRPLLAQAEAAGLHPESGCRMGICHGCLQVKHTGVVRNVLTDEIGTEPDQEVQACVCVPVGDVTVDL</sequence>
<protein>
    <submittedName>
        <fullName evidence="10">Ferredoxin reductase</fullName>
    </submittedName>
</protein>
<dbReference type="PRINTS" id="PR00410">
    <property type="entry name" value="PHEHYDRXLASE"/>
</dbReference>
<dbReference type="Proteomes" id="UP001612915">
    <property type="component" value="Unassembled WGS sequence"/>
</dbReference>
<keyword evidence="7" id="KW-0408">Iron</keyword>
<dbReference type="InterPro" id="IPR050415">
    <property type="entry name" value="MRET"/>
</dbReference>
<keyword evidence="5" id="KW-0274">FAD</keyword>
<dbReference type="InterPro" id="IPR017938">
    <property type="entry name" value="Riboflavin_synthase-like_b-brl"/>
</dbReference>
<dbReference type="CDD" id="cd06216">
    <property type="entry name" value="FNR_iron_sulfur_binding_2"/>
    <property type="match status" value="1"/>
</dbReference>
<comment type="caution">
    <text evidence="10">The sequence shown here is derived from an EMBL/GenBank/DDBJ whole genome shotgun (WGS) entry which is preliminary data.</text>
</comment>
<proteinExistence type="predicted"/>
<dbReference type="Pfam" id="PF00175">
    <property type="entry name" value="NAD_binding_1"/>
    <property type="match status" value="1"/>
</dbReference>
<evidence type="ECO:0000256" key="8">
    <source>
        <dbReference type="ARBA" id="ARBA00023014"/>
    </source>
</evidence>
<dbReference type="CDD" id="cd00207">
    <property type="entry name" value="fer2"/>
    <property type="match status" value="1"/>
</dbReference>
<keyword evidence="11" id="KW-1185">Reference proteome</keyword>
<evidence type="ECO:0000256" key="3">
    <source>
        <dbReference type="ARBA" id="ARBA00022714"/>
    </source>
</evidence>
<dbReference type="InterPro" id="IPR008333">
    <property type="entry name" value="Cbr1-like_FAD-bd_dom"/>
</dbReference>
<evidence type="ECO:0000313" key="10">
    <source>
        <dbReference type="EMBL" id="MFI7586896.1"/>
    </source>
</evidence>
<gene>
    <name evidence="10" type="ORF">ACIB24_07455</name>
</gene>
<dbReference type="PANTHER" id="PTHR47354">
    <property type="entry name" value="NADH OXIDOREDUCTASE HCR"/>
    <property type="match status" value="1"/>
</dbReference>
<dbReference type="Gene3D" id="3.40.50.80">
    <property type="entry name" value="Nucleotide-binding domain of ferredoxin-NADP reductase (FNR) module"/>
    <property type="match status" value="1"/>
</dbReference>
<evidence type="ECO:0000259" key="9">
    <source>
        <dbReference type="PROSITE" id="PS51384"/>
    </source>
</evidence>
<dbReference type="Gene3D" id="2.40.30.10">
    <property type="entry name" value="Translation factors"/>
    <property type="match status" value="1"/>
</dbReference>
<dbReference type="SUPFAM" id="SSF52343">
    <property type="entry name" value="Ferredoxin reductase-like, C-terminal NADP-linked domain"/>
    <property type="match status" value="1"/>
</dbReference>
<organism evidence="10 11">
    <name type="scientific">Spongisporangium articulatum</name>
    <dbReference type="NCBI Taxonomy" id="3362603"/>
    <lineage>
        <taxon>Bacteria</taxon>
        <taxon>Bacillati</taxon>
        <taxon>Actinomycetota</taxon>
        <taxon>Actinomycetes</taxon>
        <taxon>Kineosporiales</taxon>
        <taxon>Kineosporiaceae</taxon>
        <taxon>Spongisporangium</taxon>
    </lineage>
</organism>
<evidence type="ECO:0000256" key="6">
    <source>
        <dbReference type="ARBA" id="ARBA00023002"/>
    </source>
</evidence>
<dbReference type="SUPFAM" id="SSF54292">
    <property type="entry name" value="2Fe-2S ferredoxin-like"/>
    <property type="match status" value="1"/>
</dbReference>
<accession>A0ABW8AMQ9</accession>
<dbReference type="EMBL" id="JBITLV010000002">
    <property type="protein sequence ID" value="MFI7586896.1"/>
    <property type="molecule type" value="Genomic_DNA"/>
</dbReference>
<feature type="domain" description="FAD-binding FR-type" evidence="9">
    <location>
        <begin position="49"/>
        <end position="152"/>
    </location>
</feature>
<keyword evidence="3" id="KW-0001">2Fe-2S</keyword>
<dbReference type="InterPro" id="IPR036010">
    <property type="entry name" value="2Fe-2S_ferredoxin-like_sf"/>
</dbReference>
<dbReference type="InterPro" id="IPR001041">
    <property type="entry name" value="2Fe-2S_ferredoxin-type"/>
</dbReference>
<dbReference type="SUPFAM" id="SSF63380">
    <property type="entry name" value="Riboflavin synthase domain-like"/>
    <property type="match status" value="1"/>
</dbReference>
<dbReference type="InterPro" id="IPR017927">
    <property type="entry name" value="FAD-bd_FR_type"/>
</dbReference>
<dbReference type="RefSeq" id="WP_398277502.1">
    <property type="nucleotide sequence ID" value="NZ_JBITLV010000002.1"/>
</dbReference>
<evidence type="ECO:0000256" key="7">
    <source>
        <dbReference type="ARBA" id="ARBA00023004"/>
    </source>
</evidence>
<name>A0ABW8AMQ9_9ACTN</name>
<dbReference type="Pfam" id="PF00970">
    <property type="entry name" value="FAD_binding_6"/>
    <property type="match status" value="1"/>
</dbReference>